<comment type="caution">
    <text evidence="2">The sequence shown here is derived from an EMBL/GenBank/DDBJ whole genome shotgun (WGS) entry which is preliminary data.</text>
</comment>
<dbReference type="Proteomes" id="UP000185904">
    <property type="component" value="Unassembled WGS sequence"/>
</dbReference>
<dbReference type="OrthoDB" id="422086at2759"/>
<feature type="compositionally biased region" description="Polar residues" evidence="1">
    <location>
        <begin position="355"/>
        <end position="368"/>
    </location>
</feature>
<gene>
    <name evidence="2" type="ORF">AYO20_08582</name>
</gene>
<accession>A0A178CM02</accession>
<feature type="region of interest" description="Disordered" evidence="1">
    <location>
        <begin position="329"/>
        <end position="390"/>
    </location>
</feature>
<dbReference type="AlphaFoldDB" id="A0A178CM02"/>
<feature type="compositionally biased region" description="Polar residues" evidence="1">
    <location>
        <begin position="23"/>
        <end position="46"/>
    </location>
</feature>
<feature type="compositionally biased region" description="Polar residues" evidence="1">
    <location>
        <begin position="113"/>
        <end position="125"/>
    </location>
</feature>
<feature type="region of interest" description="Disordered" evidence="1">
    <location>
        <begin position="22"/>
        <end position="48"/>
    </location>
</feature>
<name>A0A178CM02_9EURO</name>
<proteinExistence type="predicted"/>
<feature type="compositionally biased region" description="Polar residues" evidence="1">
    <location>
        <begin position="91"/>
        <end position="100"/>
    </location>
</feature>
<keyword evidence="3" id="KW-1185">Reference proteome</keyword>
<sequence length="598" mass="64976">MTTLSPYDDPAALDKFLQVIRGKSQSARSETSVNNGPSKLNPQSADFSPRISVAADRVENGLKTVTGAQAAQSLDQQKSVAGVLKPPQSPFPQASDTDTSAPLDLVRDEQGPVTETATRTRPLTPTQHRLLVGRKRGIEHLTEGNLAGLSKQTHGYIDNVVDQFRKSKGPDFAQPCVAIGHEPSDKFKAAHSLQGGSSLPTVGNQESTPDKANAAAIRNADETPVNASENDRPIKSSDQQDCWHDESPDRASCNTPVVDPAFQQGSQQHMNDGPKQVDELTDVVPFPTLVGGPNGQTFGNVKDEYSASADVARAEDERLSTSTANLKIDNTVEDDSDRDGVPVTSGVHDNESPPRHTQSPTIVVTASTDTDDSVEDYNNNEDNDEEEDRENLVRFRSWGTPVARNKPKSRPRTVILTGLPRGADLMLIQSLIHGGAIEGMKLVASIPERTTIAAHVTFASADACDCYCSNYPRGMEIRHQGRKWSVLVHKKEQVDVISGMLQGYLDCGATRVVKVSGADDDWGIVALNKLAEGKPGTRQVEAVQDTYRNGIRTIIFRFANISHAVQFKGHLIRSDDWYGCHVEFAEDPCEKATGIHYD</sequence>
<feature type="region of interest" description="Disordered" evidence="1">
    <location>
        <begin position="69"/>
        <end position="125"/>
    </location>
</feature>
<evidence type="ECO:0000313" key="3">
    <source>
        <dbReference type="Proteomes" id="UP000185904"/>
    </source>
</evidence>
<protein>
    <submittedName>
        <fullName evidence="2">Uncharacterized protein</fullName>
    </submittedName>
</protein>
<reference evidence="2 3" key="1">
    <citation type="submission" date="2016-03" db="EMBL/GenBank/DDBJ databases">
        <title>The draft genome sequence of Fonsecaea nubica causative agent of cutaneous subcutaneous infection in human host.</title>
        <authorList>
            <person name="Costa F."/>
            <person name="Sybren D.H."/>
            <person name="Raittz R.T."/>
            <person name="Weiss V.A."/>
            <person name="Leao A.C."/>
            <person name="Gomes R."/>
            <person name="De Souza E.M."/>
            <person name="Pedrosa F.O."/>
            <person name="Steffens M.B."/>
            <person name="Bombassaro A."/>
            <person name="Tadra-Sfeir M.Z."/>
            <person name="Moreno L.F."/>
            <person name="Najafzadeh M.J."/>
            <person name="Felipe M.S."/>
            <person name="Teixeira M."/>
            <person name="Sun J."/>
            <person name="Xi L."/>
            <person name="Castro M.A."/>
            <person name="Vicente V.A."/>
        </authorList>
    </citation>
    <scope>NUCLEOTIDE SEQUENCE [LARGE SCALE GENOMIC DNA]</scope>
    <source>
        <strain evidence="2 3">CBS 269.64</strain>
    </source>
</reference>
<organism evidence="2 3">
    <name type="scientific">Fonsecaea nubica</name>
    <dbReference type="NCBI Taxonomy" id="856822"/>
    <lineage>
        <taxon>Eukaryota</taxon>
        <taxon>Fungi</taxon>
        <taxon>Dikarya</taxon>
        <taxon>Ascomycota</taxon>
        <taxon>Pezizomycotina</taxon>
        <taxon>Eurotiomycetes</taxon>
        <taxon>Chaetothyriomycetidae</taxon>
        <taxon>Chaetothyriales</taxon>
        <taxon>Herpotrichiellaceae</taxon>
        <taxon>Fonsecaea</taxon>
    </lineage>
</organism>
<feature type="region of interest" description="Disordered" evidence="1">
    <location>
        <begin position="188"/>
        <end position="252"/>
    </location>
</feature>
<dbReference type="EMBL" id="LVCJ01000069">
    <property type="protein sequence ID" value="OAL30889.1"/>
    <property type="molecule type" value="Genomic_DNA"/>
</dbReference>
<feature type="compositionally biased region" description="Acidic residues" evidence="1">
    <location>
        <begin position="369"/>
        <end position="389"/>
    </location>
</feature>
<evidence type="ECO:0000256" key="1">
    <source>
        <dbReference type="SAM" id="MobiDB-lite"/>
    </source>
</evidence>
<evidence type="ECO:0000313" key="2">
    <source>
        <dbReference type="EMBL" id="OAL30889.1"/>
    </source>
</evidence>
<dbReference type="GeneID" id="34591985"/>
<dbReference type="RefSeq" id="XP_022497194.1">
    <property type="nucleotide sequence ID" value="XM_022646858.1"/>
</dbReference>
<feature type="compositionally biased region" description="Polar residues" evidence="1">
    <location>
        <begin position="194"/>
        <end position="207"/>
    </location>
</feature>
<feature type="compositionally biased region" description="Polar residues" evidence="1">
    <location>
        <begin position="69"/>
        <end position="79"/>
    </location>
</feature>